<evidence type="ECO:0000256" key="3">
    <source>
        <dbReference type="ARBA" id="ARBA00022737"/>
    </source>
</evidence>
<evidence type="ECO:0000256" key="2">
    <source>
        <dbReference type="ARBA" id="ARBA00022723"/>
    </source>
</evidence>
<gene>
    <name evidence="8" type="ORF">C8N35_101906</name>
</gene>
<evidence type="ECO:0000256" key="4">
    <source>
        <dbReference type="ARBA" id="ARBA00023004"/>
    </source>
</evidence>
<dbReference type="AlphaFoldDB" id="A0A2T5VGJ0"/>
<feature type="domain" description="4Fe-4S ferredoxin-type" evidence="7">
    <location>
        <begin position="64"/>
        <end position="95"/>
    </location>
</feature>
<evidence type="ECO:0000256" key="1">
    <source>
        <dbReference type="ARBA" id="ARBA00022485"/>
    </source>
</evidence>
<keyword evidence="5" id="KW-0411">Iron-sulfur</keyword>
<sequence length="167" mass="18537">MNFLSLFVRNLVHGPYTDPFPFAPAPTAARFRGKVAFDPETCEACRKCERACPTGAIRFERTPEGMTFDCWHDTCVFCGNCAFHCPTGAIHQTADWHLAHLQADKYLQVEHGLIPAIVCSSCGGKGLDSAPAIGKIKPPLSPEETQELRSLCPKCRAKYLKDRRQRA</sequence>
<protein>
    <submittedName>
        <fullName evidence="8">Formate hydrogenlyase subunit 6/NADH:ubiquinone oxidoreductase subunit I</fullName>
    </submittedName>
</protein>
<dbReference type="Proteomes" id="UP000244081">
    <property type="component" value="Unassembled WGS sequence"/>
</dbReference>
<dbReference type="Gene3D" id="3.30.70.3270">
    <property type="match status" value="1"/>
</dbReference>
<dbReference type="EMBL" id="QAYG01000001">
    <property type="protein sequence ID" value="PTW62858.1"/>
    <property type="molecule type" value="Genomic_DNA"/>
</dbReference>
<keyword evidence="3" id="KW-0677">Repeat</keyword>
<dbReference type="InterPro" id="IPR010226">
    <property type="entry name" value="NADH_quinone_OxRdtase_chainI"/>
</dbReference>
<dbReference type="SUPFAM" id="SSF54862">
    <property type="entry name" value="4Fe-4S ferredoxins"/>
    <property type="match status" value="1"/>
</dbReference>
<keyword evidence="6 8" id="KW-0830">Ubiquinone</keyword>
<organism evidence="8 9">
    <name type="scientific">Breoghania corrubedonensis</name>
    <dbReference type="NCBI Taxonomy" id="665038"/>
    <lineage>
        <taxon>Bacteria</taxon>
        <taxon>Pseudomonadati</taxon>
        <taxon>Pseudomonadota</taxon>
        <taxon>Alphaproteobacteria</taxon>
        <taxon>Hyphomicrobiales</taxon>
        <taxon>Stappiaceae</taxon>
        <taxon>Breoghania</taxon>
    </lineage>
</organism>
<keyword evidence="9" id="KW-1185">Reference proteome</keyword>
<dbReference type="InterPro" id="IPR017896">
    <property type="entry name" value="4Fe4S_Fe-S-bd"/>
</dbReference>
<comment type="caution">
    <text evidence="8">The sequence shown here is derived from an EMBL/GenBank/DDBJ whole genome shotgun (WGS) entry which is preliminary data.</text>
</comment>
<dbReference type="OrthoDB" id="9808559at2"/>
<reference evidence="8 9" key="1">
    <citation type="submission" date="2018-04" db="EMBL/GenBank/DDBJ databases">
        <title>Genomic Encyclopedia of Archaeal and Bacterial Type Strains, Phase II (KMG-II): from individual species to whole genera.</title>
        <authorList>
            <person name="Goeker M."/>
        </authorList>
    </citation>
    <scope>NUCLEOTIDE SEQUENCE [LARGE SCALE GENOMIC DNA]</scope>
    <source>
        <strain evidence="8 9">DSM 23382</strain>
    </source>
</reference>
<dbReference type="PROSITE" id="PS00198">
    <property type="entry name" value="4FE4S_FER_1"/>
    <property type="match status" value="2"/>
</dbReference>
<proteinExistence type="predicted"/>
<evidence type="ECO:0000256" key="6">
    <source>
        <dbReference type="ARBA" id="ARBA00023075"/>
    </source>
</evidence>
<keyword evidence="1" id="KW-0004">4Fe-4S</keyword>
<feature type="domain" description="4Fe-4S ferredoxin-type" evidence="7">
    <location>
        <begin position="33"/>
        <end position="62"/>
    </location>
</feature>
<dbReference type="RefSeq" id="WP_107988367.1">
    <property type="nucleotide sequence ID" value="NZ_QAYG01000001.1"/>
</dbReference>
<evidence type="ECO:0000313" key="8">
    <source>
        <dbReference type="EMBL" id="PTW62858.1"/>
    </source>
</evidence>
<keyword evidence="8" id="KW-0456">Lyase</keyword>
<dbReference type="InterPro" id="IPR017900">
    <property type="entry name" value="4Fe4S_Fe_S_CS"/>
</dbReference>
<name>A0A2T5VGJ0_9HYPH</name>
<dbReference type="GO" id="GO:0046872">
    <property type="term" value="F:metal ion binding"/>
    <property type="evidence" value="ECO:0007669"/>
    <property type="project" value="UniProtKB-KW"/>
</dbReference>
<dbReference type="GO" id="GO:0016829">
    <property type="term" value="F:lyase activity"/>
    <property type="evidence" value="ECO:0007669"/>
    <property type="project" value="UniProtKB-KW"/>
</dbReference>
<evidence type="ECO:0000259" key="7">
    <source>
        <dbReference type="PROSITE" id="PS51379"/>
    </source>
</evidence>
<dbReference type="GO" id="GO:0016020">
    <property type="term" value="C:membrane"/>
    <property type="evidence" value="ECO:0007669"/>
    <property type="project" value="InterPro"/>
</dbReference>
<keyword evidence="4" id="KW-0408">Iron</keyword>
<dbReference type="PROSITE" id="PS51379">
    <property type="entry name" value="4FE4S_FER_2"/>
    <property type="match status" value="2"/>
</dbReference>
<evidence type="ECO:0000313" key="9">
    <source>
        <dbReference type="Proteomes" id="UP000244081"/>
    </source>
</evidence>
<accession>A0A2T5VGJ0</accession>
<evidence type="ECO:0000256" key="5">
    <source>
        <dbReference type="ARBA" id="ARBA00023014"/>
    </source>
</evidence>
<dbReference type="GO" id="GO:0051539">
    <property type="term" value="F:4 iron, 4 sulfur cluster binding"/>
    <property type="evidence" value="ECO:0007669"/>
    <property type="project" value="UniProtKB-KW"/>
</dbReference>
<dbReference type="GO" id="GO:0016651">
    <property type="term" value="F:oxidoreductase activity, acting on NAD(P)H"/>
    <property type="evidence" value="ECO:0007669"/>
    <property type="project" value="InterPro"/>
</dbReference>
<dbReference type="Pfam" id="PF12838">
    <property type="entry name" value="Fer4_7"/>
    <property type="match status" value="1"/>
</dbReference>
<dbReference type="PANTHER" id="PTHR10849">
    <property type="entry name" value="NADH DEHYDROGENASE UBIQUINONE IRON-SULFUR PROTEIN 8, MITOCHONDRIAL"/>
    <property type="match status" value="1"/>
</dbReference>
<keyword evidence="2" id="KW-0479">Metal-binding</keyword>